<dbReference type="Proteomes" id="UP000003163">
    <property type="component" value="Unassembled WGS sequence"/>
</dbReference>
<proteinExistence type="predicted"/>
<dbReference type="VEuPathDB" id="MicrosporidiaDB:EDEG_00574"/>
<organism evidence="2 3">
    <name type="scientific">Edhazardia aedis (strain USNM 41457)</name>
    <name type="common">Microsporidian parasite</name>
    <dbReference type="NCBI Taxonomy" id="1003232"/>
    <lineage>
        <taxon>Eukaryota</taxon>
        <taxon>Fungi</taxon>
        <taxon>Fungi incertae sedis</taxon>
        <taxon>Microsporidia</taxon>
        <taxon>Edhazardia</taxon>
    </lineage>
</organism>
<feature type="region of interest" description="Disordered" evidence="1">
    <location>
        <begin position="221"/>
        <end position="252"/>
    </location>
</feature>
<gene>
    <name evidence="2" type="ORF">EDEG_00574</name>
</gene>
<evidence type="ECO:0000313" key="3">
    <source>
        <dbReference type="Proteomes" id="UP000003163"/>
    </source>
</evidence>
<evidence type="ECO:0000313" key="2">
    <source>
        <dbReference type="EMBL" id="EJW01199.1"/>
    </source>
</evidence>
<comment type="caution">
    <text evidence="2">The sequence shown here is derived from an EMBL/GenBank/DDBJ whole genome shotgun (WGS) entry which is preliminary data.</text>
</comment>
<dbReference type="EMBL" id="AFBI03000006">
    <property type="protein sequence ID" value="EJW01199.1"/>
    <property type="molecule type" value="Genomic_DNA"/>
</dbReference>
<dbReference type="AlphaFoldDB" id="J9D0U8"/>
<sequence length="252" mass="29615">MFLCDCDYCIEIYIQKRDFISIQSLLYACEILSHNHYTDIIGNFQQHSKISYLSRYNDQKFSQALIDLCNFWNELQNYKEIYNNRDNSFSLNSYSAFNDIKNIVCCLCSYIIYSENRCIHHSPKSISKFKGFSDDSLHSEVQYFDSNNILNKNVEFCEISSISPKNVGFGEMKKASLFVEKNKNSNISSSISDYCEFNGGSYIDQEKNSFNRSSDKIQKISKEEERKIKKEHKKIFKEEKRETRKSKITKKG</sequence>
<dbReference type="HOGENOM" id="CLU_1102766_0_0_1"/>
<reference evidence="3" key="2">
    <citation type="submission" date="2015-07" db="EMBL/GenBank/DDBJ databases">
        <title>Contrasting host-pathogen interactions and genome evolution in two generalist and specialist microsporidian pathogens of mosquitoes.</title>
        <authorList>
            <consortium name="The Broad Institute Genomics Platform"/>
            <consortium name="The Broad Institute Genome Sequencing Center for Infectious Disease"/>
            <person name="Cuomo C.A."/>
            <person name="Sanscrainte N.D."/>
            <person name="Goldberg J.M."/>
            <person name="Heiman D."/>
            <person name="Young S."/>
            <person name="Zeng Q."/>
            <person name="Becnel J.J."/>
            <person name="Birren B.W."/>
        </authorList>
    </citation>
    <scope>NUCLEOTIDE SEQUENCE [LARGE SCALE GENOMIC DNA]</scope>
    <source>
        <strain evidence="3">USNM 41457</strain>
    </source>
</reference>
<evidence type="ECO:0000256" key="1">
    <source>
        <dbReference type="SAM" id="MobiDB-lite"/>
    </source>
</evidence>
<reference evidence="2 3" key="1">
    <citation type="submission" date="2011-08" db="EMBL/GenBank/DDBJ databases">
        <authorList>
            <person name="Liu Z.J."/>
            <person name="Shi F.L."/>
            <person name="Lu J.Q."/>
            <person name="Li M."/>
            <person name="Wang Z.L."/>
        </authorList>
    </citation>
    <scope>NUCLEOTIDE SEQUENCE [LARGE SCALE GENOMIC DNA]</scope>
    <source>
        <strain evidence="2 3">USNM 41457</strain>
    </source>
</reference>
<dbReference type="InParanoid" id="J9D0U8"/>
<name>J9D0U8_EDHAE</name>
<keyword evidence="3" id="KW-1185">Reference proteome</keyword>
<accession>J9D0U8</accession>
<feature type="compositionally biased region" description="Basic residues" evidence="1">
    <location>
        <begin position="243"/>
        <end position="252"/>
    </location>
</feature>
<protein>
    <submittedName>
        <fullName evidence="2">Uncharacterized protein</fullName>
    </submittedName>
</protein>